<evidence type="ECO:0000256" key="5">
    <source>
        <dbReference type="ARBA" id="ARBA00022692"/>
    </source>
</evidence>
<evidence type="ECO:0000256" key="4">
    <source>
        <dbReference type="ARBA" id="ARBA00022519"/>
    </source>
</evidence>
<dbReference type="AlphaFoldDB" id="A0A1G2HJ38"/>
<keyword evidence="6 8" id="KW-1133">Transmembrane helix</keyword>
<dbReference type="Pfam" id="PF00482">
    <property type="entry name" value="T2SSF"/>
    <property type="match status" value="2"/>
</dbReference>
<dbReference type="EMBL" id="MHOJ01000019">
    <property type="protein sequence ID" value="OGZ62497.1"/>
    <property type="molecule type" value="Genomic_DNA"/>
</dbReference>
<reference evidence="10 11" key="1">
    <citation type="journal article" date="2016" name="Nat. Commun.">
        <title>Thousands of microbial genomes shed light on interconnected biogeochemical processes in an aquifer system.</title>
        <authorList>
            <person name="Anantharaman K."/>
            <person name="Brown C.T."/>
            <person name="Hug L.A."/>
            <person name="Sharon I."/>
            <person name="Castelle C.J."/>
            <person name="Probst A.J."/>
            <person name="Thomas B.C."/>
            <person name="Singh A."/>
            <person name="Wilkins M.J."/>
            <person name="Karaoz U."/>
            <person name="Brodie E.L."/>
            <person name="Williams K.H."/>
            <person name="Hubbard S.S."/>
            <person name="Banfield J.F."/>
        </authorList>
    </citation>
    <scope>NUCLEOTIDE SEQUENCE [LARGE SCALE GENOMIC DNA]</scope>
</reference>
<dbReference type="FunFam" id="1.20.81.30:FF:000001">
    <property type="entry name" value="Type II secretion system protein F"/>
    <property type="match status" value="2"/>
</dbReference>
<evidence type="ECO:0000256" key="2">
    <source>
        <dbReference type="ARBA" id="ARBA00005745"/>
    </source>
</evidence>
<dbReference type="InterPro" id="IPR018076">
    <property type="entry name" value="T2SS_GspF_dom"/>
</dbReference>
<feature type="domain" description="Type II secretion system protein GspF" evidence="9">
    <location>
        <begin position="282"/>
        <end position="405"/>
    </location>
</feature>
<evidence type="ECO:0000259" key="9">
    <source>
        <dbReference type="Pfam" id="PF00482"/>
    </source>
</evidence>
<gene>
    <name evidence="10" type="ORF">A3H51_01585</name>
</gene>
<feature type="transmembrane region" description="Helical" evidence="8">
    <location>
        <begin position="386"/>
        <end position="407"/>
    </location>
</feature>
<evidence type="ECO:0000256" key="8">
    <source>
        <dbReference type="SAM" id="Phobius"/>
    </source>
</evidence>
<proteinExistence type="inferred from homology"/>
<accession>A0A1G2HJ38</accession>
<dbReference type="InterPro" id="IPR003004">
    <property type="entry name" value="GspF/PilC"/>
</dbReference>
<evidence type="ECO:0000256" key="7">
    <source>
        <dbReference type="ARBA" id="ARBA00023136"/>
    </source>
</evidence>
<comment type="subcellular location">
    <subcellularLocation>
        <location evidence="1">Cell inner membrane</location>
        <topology evidence="1">Multi-pass membrane protein</topology>
    </subcellularLocation>
</comment>
<evidence type="ECO:0000256" key="3">
    <source>
        <dbReference type="ARBA" id="ARBA00022475"/>
    </source>
</evidence>
<dbReference type="InterPro" id="IPR042094">
    <property type="entry name" value="T2SS_GspF_sf"/>
</dbReference>
<comment type="caution">
    <text evidence="10">The sequence shown here is derived from an EMBL/GenBank/DDBJ whole genome shotgun (WGS) entry which is preliminary data.</text>
</comment>
<feature type="transmembrane region" description="Helical" evidence="8">
    <location>
        <begin position="181"/>
        <end position="201"/>
    </location>
</feature>
<dbReference type="Gene3D" id="1.20.81.30">
    <property type="entry name" value="Type II secretion system (T2SS), domain F"/>
    <property type="match status" value="2"/>
</dbReference>
<name>A0A1G2HJ38_9BACT</name>
<feature type="domain" description="Type II secretion system protein GspF" evidence="9">
    <location>
        <begin position="79"/>
        <end position="202"/>
    </location>
</feature>
<organism evidence="10 11">
    <name type="scientific">Candidatus Spechtbacteria bacterium RIFCSPLOWO2_02_FULL_38_8</name>
    <dbReference type="NCBI Taxonomy" id="1802164"/>
    <lineage>
        <taxon>Bacteria</taxon>
        <taxon>Candidatus Spechtiibacteriota</taxon>
    </lineage>
</organism>
<dbReference type="PRINTS" id="PR00812">
    <property type="entry name" value="BCTERIALGSPF"/>
</dbReference>
<evidence type="ECO:0000256" key="1">
    <source>
        <dbReference type="ARBA" id="ARBA00004429"/>
    </source>
</evidence>
<keyword evidence="7 8" id="KW-0472">Membrane</keyword>
<keyword evidence="5 8" id="KW-0812">Transmembrane</keyword>
<evidence type="ECO:0000313" key="11">
    <source>
        <dbReference type="Proteomes" id="UP000178509"/>
    </source>
</evidence>
<dbReference type="PANTHER" id="PTHR30012:SF0">
    <property type="entry name" value="TYPE II SECRETION SYSTEM PROTEIN F-RELATED"/>
    <property type="match status" value="1"/>
</dbReference>
<evidence type="ECO:0000313" key="10">
    <source>
        <dbReference type="EMBL" id="OGZ62497.1"/>
    </source>
</evidence>
<protein>
    <recommendedName>
        <fullName evidence="9">Type II secretion system protein GspF domain-containing protein</fullName>
    </recommendedName>
</protein>
<sequence>MLFKYKAKNKEGEVKEGIEEFASQVDLARKLRAEDFYIVEVEQKDTGKKGFSLKKAGSLDINVILEKIKGVSLEEKMMFSRNLAVMIESGINLTRSLDVLQRQTKSPTFKKAIIDIASQVKRGVNFSEAITSYSKIFSRLYSSMVKVGEATGNLGETLNILAEQLEKQHELRSKIKGAMTYPIVIMVAMTIVGILMMVTIVPQLEKVFNDLGIDLPPTTEFVLLLSNIIKKFWWAIFTSLPFMFYAMFKYFKTETGSKTLAWILMHTPVFKTLVKKINNAAFSRNLGSLISGGVPILEGLEITSDTLSNFFYKNSIKNIIDQIRGGGSLSMALERYPHLFTPLMIEMIQVGEEAGKLANLLDKVAQFYEGEVSDTTANMSSIVEPILMIFIGSVVGFFAVSIMQPIYGMLGSL</sequence>
<evidence type="ECO:0000256" key="6">
    <source>
        <dbReference type="ARBA" id="ARBA00022989"/>
    </source>
</evidence>
<keyword evidence="3" id="KW-1003">Cell membrane</keyword>
<keyword evidence="4" id="KW-0997">Cell inner membrane</keyword>
<feature type="transmembrane region" description="Helical" evidence="8">
    <location>
        <begin position="232"/>
        <end position="251"/>
    </location>
</feature>
<dbReference type="Proteomes" id="UP000178509">
    <property type="component" value="Unassembled WGS sequence"/>
</dbReference>
<dbReference type="GO" id="GO:0005886">
    <property type="term" value="C:plasma membrane"/>
    <property type="evidence" value="ECO:0007669"/>
    <property type="project" value="UniProtKB-SubCell"/>
</dbReference>
<comment type="similarity">
    <text evidence="2">Belongs to the GSP F family.</text>
</comment>
<dbReference type="PANTHER" id="PTHR30012">
    <property type="entry name" value="GENERAL SECRETION PATHWAY PROTEIN"/>
    <property type="match status" value="1"/>
</dbReference>
<dbReference type="STRING" id="1802164.A3H51_01585"/>